<dbReference type="Proteomes" id="UP000093807">
    <property type="component" value="Unassembled WGS sequence"/>
</dbReference>
<sequence>MKQLLLILGLLFFAFGFSQTTTLLKGKVMCDTIAAIGVEVINLNTEQSTKTDSRGFFEISAKNKDVLAFYSKEYVFKKMVVVPEYFQLKQLGIKLIRSAVELDEVVVKNTKLKVPKFTYEQAAAARIGKEAAHPKNPFVYDGTITNGMDLMEIGRKIFSLFKNPDKPKREKQPEEDFIAYAKASLNETFYQQKLGLQKNGINNFLVYCNEDPESKKVFINKDELTLLDFLLKKHTAYLELVGKNKE</sequence>
<proteinExistence type="predicted"/>
<reference evidence="1 2" key="1">
    <citation type="submission" date="2016-06" db="EMBL/GenBank/DDBJ databases">
        <title>Draft genome sequence of Flavobacterium succinicans strain DD5b.</title>
        <authorList>
            <person name="Poehlein A."/>
            <person name="Daniel R."/>
            <person name="Simeonova D.D."/>
        </authorList>
    </citation>
    <scope>NUCLEOTIDE SEQUENCE [LARGE SCALE GENOMIC DNA]</scope>
    <source>
        <strain evidence="1 2">DD5b</strain>
    </source>
</reference>
<organism evidence="1 2">
    <name type="scientific">Flavobacterium succinicans</name>
    <dbReference type="NCBI Taxonomy" id="29536"/>
    <lineage>
        <taxon>Bacteria</taxon>
        <taxon>Pseudomonadati</taxon>
        <taxon>Bacteroidota</taxon>
        <taxon>Flavobacteriia</taxon>
        <taxon>Flavobacteriales</taxon>
        <taxon>Flavobacteriaceae</taxon>
        <taxon>Flavobacterium</taxon>
    </lineage>
</organism>
<dbReference type="InterPro" id="IPR008969">
    <property type="entry name" value="CarboxyPept-like_regulatory"/>
</dbReference>
<dbReference type="RefSeq" id="WP_064714355.1">
    <property type="nucleotide sequence ID" value="NZ_JMTM01000017.1"/>
</dbReference>
<accession>A0A199XS93</accession>
<dbReference type="SUPFAM" id="SSF49464">
    <property type="entry name" value="Carboxypeptidase regulatory domain-like"/>
    <property type="match status" value="1"/>
</dbReference>
<keyword evidence="2" id="KW-1185">Reference proteome</keyword>
<evidence type="ECO:0008006" key="3">
    <source>
        <dbReference type="Google" id="ProtNLM"/>
    </source>
</evidence>
<dbReference type="EMBL" id="JMTM01000017">
    <property type="protein sequence ID" value="OAZ04623.1"/>
    <property type="molecule type" value="Genomic_DNA"/>
</dbReference>
<gene>
    <name evidence="1" type="ORF">FLB_04650</name>
</gene>
<evidence type="ECO:0000313" key="1">
    <source>
        <dbReference type="EMBL" id="OAZ04623.1"/>
    </source>
</evidence>
<protein>
    <recommendedName>
        <fullName evidence="3">CarboxypepD_reg-like domain-containing protein</fullName>
    </recommendedName>
</protein>
<dbReference type="AlphaFoldDB" id="A0A199XS93"/>
<comment type="caution">
    <text evidence="1">The sequence shown here is derived from an EMBL/GenBank/DDBJ whole genome shotgun (WGS) entry which is preliminary data.</text>
</comment>
<dbReference type="OrthoDB" id="1431099at2"/>
<dbReference type="PATRIC" id="fig|29536.5.peg.494"/>
<evidence type="ECO:0000313" key="2">
    <source>
        <dbReference type="Proteomes" id="UP000093807"/>
    </source>
</evidence>
<name>A0A199XS93_9FLAO</name>